<evidence type="ECO:0000313" key="4">
    <source>
        <dbReference type="EMBL" id="WAX56009.1"/>
    </source>
</evidence>
<dbReference type="PROSITE" id="PS00380">
    <property type="entry name" value="RHODANESE_1"/>
    <property type="match status" value="1"/>
</dbReference>
<proteinExistence type="predicted"/>
<dbReference type="SUPFAM" id="SSF52821">
    <property type="entry name" value="Rhodanese/Cell cycle control phosphatase"/>
    <property type="match status" value="2"/>
</dbReference>
<dbReference type="RefSeq" id="WP_269442535.1">
    <property type="nucleotide sequence ID" value="NZ_CP097463.1"/>
</dbReference>
<keyword evidence="2" id="KW-0677">Repeat</keyword>
<evidence type="ECO:0000256" key="1">
    <source>
        <dbReference type="ARBA" id="ARBA00022679"/>
    </source>
</evidence>
<evidence type="ECO:0000259" key="3">
    <source>
        <dbReference type="PROSITE" id="PS50206"/>
    </source>
</evidence>
<protein>
    <submittedName>
        <fullName evidence="4">Sulfurtransferase</fullName>
    </submittedName>
</protein>
<dbReference type="PROSITE" id="PS50206">
    <property type="entry name" value="RHODANESE_3"/>
    <property type="match status" value="2"/>
</dbReference>
<dbReference type="SMART" id="SM00450">
    <property type="entry name" value="RHOD"/>
    <property type="match status" value="2"/>
</dbReference>
<dbReference type="Proteomes" id="UP001164693">
    <property type="component" value="Chromosome"/>
</dbReference>
<sequence length="275" mass="28621">MAAEFGPLVRADRLAEQLDEVRLVDVRWYLNGAGDGRGGLDAYLAGHLPGAVWLDIDSDLSGPASPAAGRHPLPNEAAFAGALGRMGIAEGTPVVAYDDSGGSTAARLWWLLHVLGEPVAVLDGGIDAWPGELSTEVPVPVPVQRPVREWPAGRFLSADQVATSERAVYDARTAVRFAYGDEAIDPRPGHVPGALSAPWAGNLDESGLFRPAEALRARFAAAEPNGAVAYCGSGVTACHDLLAMTVAGLDGLALYPGSWSQWGADETRPAALGPA</sequence>
<dbReference type="Pfam" id="PF00581">
    <property type="entry name" value="Rhodanese"/>
    <property type="match status" value="1"/>
</dbReference>
<dbReference type="EMBL" id="CP097463">
    <property type="protein sequence ID" value="WAX56009.1"/>
    <property type="molecule type" value="Genomic_DNA"/>
</dbReference>
<dbReference type="PANTHER" id="PTHR11364">
    <property type="entry name" value="THIOSULFATE SULFERTANSFERASE"/>
    <property type="match status" value="1"/>
</dbReference>
<keyword evidence="1" id="KW-0808">Transferase</keyword>
<dbReference type="InterPro" id="IPR001307">
    <property type="entry name" value="Thiosulphate_STrfase_CS"/>
</dbReference>
<dbReference type="InterPro" id="IPR045078">
    <property type="entry name" value="TST/MPST-like"/>
</dbReference>
<feature type="domain" description="Rhodanese" evidence="3">
    <location>
        <begin position="175"/>
        <end position="271"/>
    </location>
</feature>
<dbReference type="InterPro" id="IPR001763">
    <property type="entry name" value="Rhodanese-like_dom"/>
</dbReference>
<evidence type="ECO:0000256" key="2">
    <source>
        <dbReference type="ARBA" id="ARBA00022737"/>
    </source>
</evidence>
<feature type="domain" description="Rhodanese" evidence="3">
    <location>
        <begin position="17"/>
        <end position="135"/>
    </location>
</feature>
<dbReference type="PANTHER" id="PTHR11364:SF27">
    <property type="entry name" value="SULFURTRANSFERASE"/>
    <property type="match status" value="1"/>
</dbReference>
<dbReference type="CDD" id="cd01449">
    <property type="entry name" value="TST_Repeat_2"/>
    <property type="match status" value="1"/>
</dbReference>
<reference evidence="4" key="1">
    <citation type="submission" date="2022-05" db="EMBL/GenBank/DDBJ databases">
        <title>Jatrophihabitans sp. SB3-54 whole genome sequence.</title>
        <authorList>
            <person name="Suh M.K."/>
            <person name="Eom M.K."/>
            <person name="Kim J.S."/>
            <person name="Kim H.S."/>
            <person name="Do H.E."/>
            <person name="Shin Y.K."/>
            <person name="Lee J.-S."/>
        </authorList>
    </citation>
    <scope>NUCLEOTIDE SEQUENCE</scope>
    <source>
        <strain evidence="4">SB3-54</strain>
    </source>
</reference>
<organism evidence="4 5">
    <name type="scientific">Jatrophihabitans cynanchi</name>
    <dbReference type="NCBI Taxonomy" id="2944128"/>
    <lineage>
        <taxon>Bacteria</taxon>
        <taxon>Bacillati</taxon>
        <taxon>Actinomycetota</taxon>
        <taxon>Actinomycetes</taxon>
        <taxon>Jatrophihabitantales</taxon>
        <taxon>Jatrophihabitantaceae</taxon>
        <taxon>Jatrophihabitans</taxon>
    </lineage>
</organism>
<dbReference type="Gene3D" id="3.40.250.10">
    <property type="entry name" value="Rhodanese-like domain"/>
    <property type="match status" value="2"/>
</dbReference>
<accession>A0ABY7JXW3</accession>
<keyword evidence="5" id="KW-1185">Reference proteome</keyword>
<gene>
    <name evidence="4" type="ORF">M6B22_15895</name>
</gene>
<dbReference type="InterPro" id="IPR036873">
    <property type="entry name" value="Rhodanese-like_dom_sf"/>
</dbReference>
<name>A0ABY7JXW3_9ACTN</name>
<dbReference type="CDD" id="cd01448">
    <property type="entry name" value="TST_Repeat_1"/>
    <property type="match status" value="1"/>
</dbReference>
<evidence type="ECO:0000313" key="5">
    <source>
        <dbReference type="Proteomes" id="UP001164693"/>
    </source>
</evidence>